<dbReference type="InterPro" id="IPR034593">
    <property type="entry name" value="DgoD-like"/>
</dbReference>
<dbReference type="GO" id="GO:0008869">
    <property type="term" value="F:galactonate dehydratase activity"/>
    <property type="evidence" value="ECO:0007669"/>
    <property type="project" value="UniProtKB-EC"/>
</dbReference>
<keyword evidence="5" id="KW-1185">Reference proteome</keyword>
<organism evidence="4 5">
    <name type="scientific">Ruania alkalisoli</name>
    <dbReference type="NCBI Taxonomy" id="2779775"/>
    <lineage>
        <taxon>Bacteria</taxon>
        <taxon>Bacillati</taxon>
        <taxon>Actinomycetota</taxon>
        <taxon>Actinomycetes</taxon>
        <taxon>Micrococcales</taxon>
        <taxon>Ruaniaceae</taxon>
        <taxon>Ruania</taxon>
    </lineage>
</organism>
<dbReference type="SMART" id="SM00922">
    <property type="entry name" value="MR_MLE"/>
    <property type="match status" value="1"/>
</dbReference>
<dbReference type="AlphaFoldDB" id="A0A7M1T0T4"/>
<dbReference type="EC" id="4.2.1.6" evidence="4"/>
<dbReference type="SUPFAM" id="SSF51604">
    <property type="entry name" value="Enolase C-terminal domain-like"/>
    <property type="match status" value="1"/>
</dbReference>
<evidence type="ECO:0000259" key="3">
    <source>
        <dbReference type="SMART" id="SM00922"/>
    </source>
</evidence>
<dbReference type="Gene3D" id="3.30.390.10">
    <property type="entry name" value="Enolase-like, N-terminal domain"/>
    <property type="match status" value="1"/>
</dbReference>
<feature type="region of interest" description="Disordered" evidence="2">
    <location>
        <begin position="363"/>
        <end position="384"/>
    </location>
</feature>
<dbReference type="InterPro" id="IPR029065">
    <property type="entry name" value="Enolase_C-like"/>
</dbReference>
<name>A0A7M1T0T4_9MICO</name>
<sequence>MGEADLRITAVETFRVSDRFLLVKVSSDAGIAGWGEPILESRAETVEAAVRELADLLIGEPVQIGRLWQRMHKSGFYRGGPILGSAVAGLDQALWDVLGKALGVPVHVLLGGPVREVLPLYAPANGADDAALAGRAQELIEAGYRMVKTAPEGPRDFLETPARLHATVRRWEQLAEVMGPDRTFAIDFHGRVSAADARVLLAELEPLRPAFVEEPLPPEFQGELSALTAGTTVPIATGERLYDRWEVAGVINSGVRVLQPDLSHCFGISEAMRIAAVASLRNVALAPHCATGPVAFASCAQLGFAVQEVMVQECHLELHNPGAGTLARFVDPASFTFRDGALVRPSAPGLGITVDEDAVRAAAADPQRHRSPVWQRTDGSYAEW</sequence>
<accession>A0A7M1T0T4</accession>
<dbReference type="InterPro" id="IPR018110">
    <property type="entry name" value="Mandel_Rmase/mucon_lact_enz_CS"/>
</dbReference>
<keyword evidence="1 4" id="KW-0456">Lyase</keyword>
<evidence type="ECO:0000313" key="5">
    <source>
        <dbReference type="Proteomes" id="UP000593758"/>
    </source>
</evidence>
<dbReference type="Gene3D" id="3.20.20.120">
    <property type="entry name" value="Enolase-like C-terminal domain"/>
    <property type="match status" value="1"/>
</dbReference>
<dbReference type="NCBIfam" id="NF010624">
    <property type="entry name" value="PRK14017.1"/>
    <property type="match status" value="1"/>
</dbReference>
<dbReference type="Pfam" id="PF02746">
    <property type="entry name" value="MR_MLE_N"/>
    <property type="match status" value="1"/>
</dbReference>
<dbReference type="Proteomes" id="UP000593758">
    <property type="component" value="Chromosome"/>
</dbReference>
<dbReference type="SFLD" id="SFLDG00179">
    <property type="entry name" value="mandelate_racemase"/>
    <property type="match status" value="1"/>
</dbReference>
<dbReference type="Pfam" id="PF13378">
    <property type="entry name" value="MR_MLE_C"/>
    <property type="match status" value="1"/>
</dbReference>
<evidence type="ECO:0000313" key="4">
    <source>
        <dbReference type="EMBL" id="QOR72582.1"/>
    </source>
</evidence>
<reference evidence="4 5" key="1">
    <citation type="submission" date="2020-10" db="EMBL/GenBank/DDBJ databases">
        <title>Haloactinobacterium sp. RN3S43, a bacterium isolated from saline soil.</title>
        <authorList>
            <person name="Sun J.-Q."/>
        </authorList>
    </citation>
    <scope>NUCLEOTIDE SEQUENCE [LARGE SCALE GENOMIC DNA]</scope>
    <source>
        <strain evidence="4 5">RN3S43</strain>
    </source>
</reference>
<dbReference type="InterPro" id="IPR029017">
    <property type="entry name" value="Enolase-like_N"/>
</dbReference>
<dbReference type="PROSITE" id="PS00909">
    <property type="entry name" value="MR_MLE_2"/>
    <property type="match status" value="1"/>
</dbReference>
<evidence type="ECO:0000256" key="1">
    <source>
        <dbReference type="ARBA" id="ARBA00023239"/>
    </source>
</evidence>
<dbReference type="SFLD" id="SFLDS00001">
    <property type="entry name" value="Enolase"/>
    <property type="match status" value="1"/>
</dbReference>
<dbReference type="InterPro" id="IPR013342">
    <property type="entry name" value="Mandelate_racemase_C"/>
</dbReference>
<dbReference type="PANTHER" id="PTHR48080:SF2">
    <property type="entry name" value="D-GALACTONATE DEHYDRATASE"/>
    <property type="match status" value="1"/>
</dbReference>
<gene>
    <name evidence="4" type="primary">dgoD</name>
    <name evidence="4" type="ORF">IM660_04745</name>
</gene>
<feature type="domain" description="Mandelate racemase/muconate lactonizing enzyme C-terminal" evidence="3">
    <location>
        <begin position="129"/>
        <end position="234"/>
    </location>
</feature>
<dbReference type="InterPro" id="IPR036849">
    <property type="entry name" value="Enolase-like_C_sf"/>
</dbReference>
<evidence type="ECO:0000256" key="2">
    <source>
        <dbReference type="SAM" id="MobiDB-lite"/>
    </source>
</evidence>
<dbReference type="InterPro" id="IPR013341">
    <property type="entry name" value="Mandelate_racemase_N_dom"/>
</dbReference>
<dbReference type="EMBL" id="CP063169">
    <property type="protein sequence ID" value="QOR72582.1"/>
    <property type="molecule type" value="Genomic_DNA"/>
</dbReference>
<dbReference type="GO" id="GO:0009063">
    <property type="term" value="P:amino acid catabolic process"/>
    <property type="evidence" value="ECO:0007669"/>
    <property type="project" value="InterPro"/>
</dbReference>
<dbReference type="KEGG" id="halt:IM660_04745"/>
<protein>
    <submittedName>
        <fullName evidence="4">Galactonate dehydratase</fullName>
        <ecNumber evidence="4">4.2.1.6</ecNumber>
    </submittedName>
</protein>
<proteinExistence type="predicted"/>
<dbReference type="SUPFAM" id="SSF54826">
    <property type="entry name" value="Enolase N-terminal domain-like"/>
    <property type="match status" value="1"/>
</dbReference>
<dbReference type="PANTHER" id="PTHR48080">
    <property type="entry name" value="D-GALACTONATE DEHYDRATASE-RELATED"/>
    <property type="match status" value="1"/>
</dbReference>